<protein>
    <submittedName>
        <fullName evidence="1">Uncharacterized protein</fullName>
    </submittedName>
</protein>
<dbReference type="EMBL" id="LPWA01000024">
    <property type="protein sequence ID" value="KUM28309.1"/>
    <property type="molecule type" value="Genomic_DNA"/>
</dbReference>
<evidence type="ECO:0000313" key="1">
    <source>
        <dbReference type="EMBL" id="KUM28309.1"/>
    </source>
</evidence>
<reference evidence="1 2" key="1">
    <citation type="submission" date="2015-12" db="EMBL/GenBank/DDBJ databases">
        <title>Draft genome sequence of Mesorhizobium sp. UFLA 01-765, a multitolerant efficient symbiont and plant-growth promoting strain isolated from Zn-mining soil using Leucaena leucocephala as a trap plant.</title>
        <authorList>
            <person name="Rangel W.M."/>
            <person name="Thijs S."/>
            <person name="Longatti S.M."/>
            <person name="Moreira F.M."/>
            <person name="Weyens N."/>
            <person name="Vangronsveld J."/>
            <person name="Van Hamme J.D."/>
            <person name="Bottos E.M."/>
            <person name="Rineau F."/>
        </authorList>
    </citation>
    <scope>NUCLEOTIDE SEQUENCE [LARGE SCALE GENOMIC DNA]</scope>
    <source>
        <strain evidence="1 2">UFLA 01-765</strain>
    </source>
</reference>
<sequence length="60" mass="6840">MREELAARVDLTSSRDRRVAGRPAVWFLAKILFPDPDLMHLDAFAFDFPIRAYQCGGDDV</sequence>
<organism evidence="1 2">
    <name type="scientific">Rhizobium loti</name>
    <name type="common">Mesorhizobium loti</name>
    <dbReference type="NCBI Taxonomy" id="381"/>
    <lineage>
        <taxon>Bacteria</taxon>
        <taxon>Pseudomonadati</taxon>
        <taxon>Pseudomonadota</taxon>
        <taxon>Alphaproteobacteria</taxon>
        <taxon>Hyphomicrobiales</taxon>
        <taxon>Phyllobacteriaceae</taxon>
        <taxon>Mesorhizobium</taxon>
    </lineage>
</organism>
<accession>A0A101KWN3</accession>
<comment type="caution">
    <text evidence="1">The sequence shown here is derived from an EMBL/GenBank/DDBJ whole genome shotgun (WGS) entry which is preliminary data.</text>
</comment>
<evidence type="ECO:0000313" key="2">
    <source>
        <dbReference type="Proteomes" id="UP000053176"/>
    </source>
</evidence>
<dbReference type="Proteomes" id="UP000053176">
    <property type="component" value="Unassembled WGS sequence"/>
</dbReference>
<name>A0A101KWN3_RHILI</name>
<proteinExistence type="predicted"/>
<gene>
    <name evidence="1" type="ORF">AU467_12525</name>
</gene>
<dbReference type="AlphaFoldDB" id="A0A101KWN3"/>